<evidence type="ECO:0000256" key="1">
    <source>
        <dbReference type="SAM" id="MobiDB-lite"/>
    </source>
</evidence>
<evidence type="ECO:0000313" key="2">
    <source>
        <dbReference type="EMBL" id="KAF2125685.1"/>
    </source>
</evidence>
<accession>A0A6A6A3C9</accession>
<dbReference type="EMBL" id="ML977515">
    <property type="protein sequence ID" value="KAF2125685.1"/>
    <property type="molecule type" value="Genomic_DNA"/>
</dbReference>
<dbReference type="RefSeq" id="XP_033520077.1">
    <property type="nucleotide sequence ID" value="XM_033666896.1"/>
</dbReference>
<feature type="compositionally biased region" description="Basic residues" evidence="1">
    <location>
        <begin position="419"/>
        <end position="440"/>
    </location>
</feature>
<keyword evidence="3" id="KW-1185">Reference proteome</keyword>
<dbReference type="Proteomes" id="UP000799771">
    <property type="component" value="Unassembled WGS sequence"/>
</dbReference>
<name>A0A6A6A3C9_9PLEO</name>
<dbReference type="AlphaFoldDB" id="A0A6A6A3C9"/>
<dbReference type="GeneID" id="54407328"/>
<feature type="region of interest" description="Disordered" evidence="1">
    <location>
        <begin position="160"/>
        <end position="181"/>
    </location>
</feature>
<feature type="region of interest" description="Disordered" evidence="1">
    <location>
        <begin position="203"/>
        <end position="223"/>
    </location>
</feature>
<organism evidence="2 3">
    <name type="scientific">Dothidotthia symphoricarpi CBS 119687</name>
    <dbReference type="NCBI Taxonomy" id="1392245"/>
    <lineage>
        <taxon>Eukaryota</taxon>
        <taxon>Fungi</taxon>
        <taxon>Dikarya</taxon>
        <taxon>Ascomycota</taxon>
        <taxon>Pezizomycotina</taxon>
        <taxon>Dothideomycetes</taxon>
        <taxon>Pleosporomycetidae</taxon>
        <taxon>Pleosporales</taxon>
        <taxon>Dothidotthiaceae</taxon>
        <taxon>Dothidotthia</taxon>
    </lineage>
</organism>
<feature type="region of interest" description="Disordered" evidence="1">
    <location>
        <begin position="400"/>
        <end position="490"/>
    </location>
</feature>
<feature type="region of interest" description="Disordered" evidence="1">
    <location>
        <begin position="128"/>
        <end position="148"/>
    </location>
</feature>
<reference evidence="2" key="1">
    <citation type="journal article" date="2020" name="Stud. Mycol.">
        <title>101 Dothideomycetes genomes: a test case for predicting lifestyles and emergence of pathogens.</title>
        <authorList>
            <person name="Haridas S."/>
            <person name="Albert R."/>
            <person name="Binder M."/>
            <person name="Bloem J."/>
            <person name="Labutti K."/>
            <person name="Salamov A."/>
            <person name="Andreopoulos B."/>
            <person name="Baker S."/>
            <person name="Barry K."/>
            <person name="Bills G."/>
            <person name="Bluhm B."/>
            <person name="Cannon C."/>
            <person name="Castanera R."/>
            <person name="Culley D."/>
            <person name="Daum C."/>
            <person name="Ezra D."/>
            <person name="Gonzalez J."/>
            <person name="Henrissat B."/>
            <person name="Kuo A."/>
            <person name="Liang C."/>
            <person name="Lipzen A."/>
            <person name="Lutzoni F."/>
            <person name="Magnuson J."/>
            <person name="Mondo S."/>
            <person name="Nolan M."/>
            <person name="Ohm R."/>
            <person name="Pangilinan J."/>
            <person name="Park H.-J."/>
            <person name="Ramirez L."/>
            <person name="Alfaro M."/>
            <person name="Sun H."/>
            <person name="Tritt A."/>
            <person name="Yoshinaga Y."/>
            <person name="Zwiers L.-H."/>
            <person name="Turgeon B."/>
            <person name="Goodwin S."/>
            <person name="Spatafora J."/>
            <person name="Crous P."/>
            <person name="Grigoriev I."/>
        </authorList>
    </citation>
    <scope>NUCLEOTIDE SEQUENCE</scope>
    <source>
        <strain evidence="2">CBS 119687</strain>
    </source>
</reference>
<protein>
    <submittedName>
        <fullName evidence="2">Uncharacterized protein</fullName>
    </submittedName>
</protein>
<sequence>MSSQLQRSYSIPMRPISDKEMEFINLDQLFEEYVDIDSLQHFSNSTPDRLNNDEVAHLFSVPSSNGSGSFSTSLRLNQHVEAAWQQALQRCEQNSALYPNSSNLYFNKRGKESSSEFESIGIEDRFEPERNQSRSISLPPIPRPHTSRSIKKATSFIDRPASRGTQKVSKMSSNPTFPNMMQPSYCQSSMPEVRARKIETPTDSFSLYTSPDNTCSNPSITRSEPLNRFSIQNSQPYITTRSSGLDYKATVPEASFSNSHLTPETSPAMIPVGFTDNSNSYVSNMNLSFNSSTSNAAHSALQTPPSFFQVPVPTWASNTPPELEYLYPASPEQSSTKLSEWWEDDTIQSANKNASFSHTSMTGLGITCGSASFSDLSTEVIVGEEATASSFDMGYTTMYPTPPLQLHNQDQHGIPTSHRSSRSCSPRRRRTSSRSHRAHRSQSSSCQSPGNGGFVNFTPDDSRKILTGVAPSGSSKTKARREKEAVEKRKKLSQVAMKAIMEAGGDVNSLRTLEREALFGLES</sequence>
<gene>
    <name evidence="2" type="ORF">P153DRAFT_360026</name>
</gene>
<proteinExistence type="predicted"/>
<evidence type="ECO:0000313" key="3">
    <source>
        <dbReference type="Proteomes" id="UP000799771"/>
    </source>
</evidence>
<feature type="compositionally biased region" description="Polar residues" evidence="1">
    <location>
        <begin position="163"/>
        <end position="181"/>
    </location>
</feature>
<dbReference type="OrthoDB" id="2575228at2759"/>